<organism evidence="1 2">
    <name type="scientific">Varroa destructor</name>
    <name type="common">Honeybee mite</name>
    <dbReference type="NCBI Taxonomy" id="109461"/>
    <lineage>
        <taxon>Eukaryota</taxon>
        <taxon>Metazoa</taxon>
        <taxon>Ecdysozoa</taxon>
        <taxon>Arthropoda</taxon>
        <taxon>Chelicerata</taxon>
        <taxon>Arachnida</taxon>
        <taxon>Acari</taxon>
        <taxon>Parasitiformes</taxon>
        <taxon>Mesostigmata</taxon>
        <taxon>Gamasina</taxon>
        <taxon>Dermanyssoidea</taxon>
        <taxon>Varroidae</taxon>
        <taxon>Varroa</taxon>
    </lineage>
</organism>
<proteinExistence type="predicted"/>
<name>A0A7M7JCR8_VARDE</name>
<dbReference type="InterPro" id="IPR036236">
    <property type="entry name" value="Znf_C2H2_sf"/>
</dbReference>
<dbReference type="RefSeq" id="XP_022649719.1">
    <property type="nucleotide sequence ID" value="XM_022793984.1"/>
</dbReference>
<protein>
    <submittedName>
        <fullName evidence="1">Uncharacterized protein</fullName>
    </submittedName>
</protein>
<keyword evidence="2" id="KW-1185">Reference proteome</keyword>
<dbReference type="KEGG" id="vde:111245520"/>
<sequence length="146" mass="16347">MHGAISHHHGISPSSLFKISRTMRNFPIDHSSVEDEVADRPLCRCIPCGVIMVSSNASYAHFNSSSHIEKVSSLNSHVAECISRWPTRRSRFAYSVGPRTPEEAILADKIMRPMLVCGEQEKFRDFAKINGLLPADPRQPLYTAIQ</sequence>
<dbReference type="Proteomes" id="UP000594260">
    <property type="component" value="Unplaced"/>
</dbReference>
<dbReference type="GeneID" id="111245520"/>
<evidence type="ECO:0000313" key="2">
    <source>
        <dbReference type="Proteomes" id="UP000594260"/>
    </source>
</evidence>
<dbReference type="AlphaFoldDB" id="A0A7M7JCR8"/>
<reference evidence="1" key="1">
    <citation type="submission" date="2021-01" db="UniProtKB">
        <authorList>
            <consortium name="EnsemblMetazoa"/>
        </authorList>
    </citation>
    <scope>IDENTIFICATION</scope>
</reference>
<dbReference type="EnsemblMetazoa" id="XM_022793984">
    <property type="protein sequence ID" value="XP_022649719"/>
    <property type="gene ID" value="LOC111245520"/>
</dbReference>
<dbReference type="InParanoid" id="A0A7M7JCR8"/>
<accession>A0A7M7JCR8</accession>
<evidence type="ECO:0000313" key="1">
    <source>
        <dbReference type="EnsemblMetazoa" id="XP_022649719"/>
    </source>
</evidence>
<dbReference type="SUPFAM" id="SSF57667">
    <property type="entry name" value="beta-beta-alpha zinc fingers"/>
    <property type="match status" value="1"/>
</dbReference>